<evidence type="ECO:0000313" key="2">
    <source>
        <dbReference type="Proteomes" id="UP000597338"/>
    </source>
</evidence>
<name>A0ABQ1L3Z2_9SPHI</name>
<dbReference type="Proteomes" id="UP000597338">
    <property type="component" value="Unassembled WGS sequence"/>
</dbReference>
<evidence type="ECO:0000313" key="1">
    <source>
        <dbReference type="EMBL" id="GGC18408.1"/>
    </source>
</evidence>
<organism evidence="1 2">
    <name type="scientific">Parapedobacter defluvii</name>
    <dbReference type="NCBI Taxonomy" id="2045106"/>
    <lineage>
        <taxon>Bacteria</taxon>
        <taxon>Pseudomonadati</taxon>
        <taxon>Bacteroidota</taxon>
        <taxon>Sphingobacteriia</taxon>
        <taxon>Sphingobacteriales</taxon>
        <taxon>Sphingobacteriaceae</taxon>
        <taxon>Parapedobacter</taxon>
    </lineage>
</organism>
<sequence length="186" mass="20807">MYVGDGIIFENVSLRNIASAKDSLSFELNTSPDTLNYAVLQPGEYEIKILNIDTSLSIEPGSVNSLIVYDTTELKLFRDVFIRDANKIGVRWNSFGNPNVKIQAFATPDSDSIPLNPNTNTFSAIKASGDSLVVVFIKKEEMKDKAIDSLTIKDIKEGNHLSILTEITTSKTDTVFKHHYFFHRTK</sequence>
<proteinExistence type="predicted"/>
<comment type="caution">
    <text evidence="1">The sequence shown here is derived from an EMBL/GenBank/DDBJ whole genome shotgun (WGS) entry which is preliminary data.</text>
</comment>
<gene>
    <name evidence="1" type="ORF">GCM10011386_07910</name>
</gene>
<keyword evidence="2" id="KW-1185">Reference proteome</keyword>
<dbReference type="EMBL" id="BMIK01000002">
    <property type="protein sequence ID" value="GGC18408.1"/>
    <property type="molecule type" value="Genomic_DNA"/>
</dbReference>
<evidence type="ECO:0008006" key="3">
    <source>
        <dbReference type="Google" id="ProtNLM"/>
    </source>
</evidence>
<protein>
    <recommendedName>
        <fullName evidence="3">DUF4397 domain-containing protein</fullName>
    </recommendedName>
</protein>
<reference evidence="2" key="1">
    <citation type="journal article" date="2019" name="Int. J. Syst. Evol. Microbiol.">
        <title>The Global Catalogue of Microorganisms (GCM) 10K type strain sequencing project: providing services to taxonomists for standard genome sequencing and annotation.</title>
        <authorList>
            <consortium name="The Broad Institute Genomics Platform"/>
            <consortium name="The Broad Institute Genome Sequencing Center for Infectious Disease"/>
            <person name="Wu L."/>
            <person name="Ma J."/>
        </authorList>
    </citation>
    <scope>NUCLEOTIDE SEQUENCE [LARGE SCALE GENOMIC DNA]</scope>
    <source>
        <strain evidence="2">CGMCC 1.15342</strain>
    </source>
</reference>
<accession>A0ABQ1L3Z2</accession>